<keyword evidence="6" id="KW-0175">Coiled coil</keyword>
<gene>
    <name evidence="8" type="ORF">B4O97_05930</name>
</gene>
<dbReference type="Gene3D" id="2.40.10.350">
    <property type="entry name" value="Rod shape-determining protein MreC, domain 2"/>
    <property type="match status" value="1"/>
</dbReference>
<dbReference type="Gene3D" id="2.40.10.340">
    <property type="entry name" value="Rod shape-determining protein MreC, domain 1"/>
    <property type="match status" value="1"/>
</dbReference>
<feature type="domain" description="Rod shape-determining protein MreC beta-barrel core" evidence="7">
    <location>
        <begin position="123"/>
        <end position="276"/>
    </location>
</feature>
<dbReference type="InterPro" id="IPR055342">
    <property type="entry name" value="MreC_beta-barrel_core"/>
</dbReference>
<dbReference type="InterPro" id="IPR042177">
    <property type="entry name" value="Cell/Rod_1"/>
</dbReference>
<dbReference type="InterPro" id="IPR007221">
    <property type="entry name" value="MreC"/>
</dbReference>
<evidence type="ECO:0000256" key="1">
    <source>
        <dbReference type="ARBA" id="ARBA00009369"/>
    </source>
</evidence>
<name>A0A1Y1S080_9SPIO</name>
<sequence length="288" mass="32582">MNENGFLFKRRRGLTLLAALFLSLVILVVDTKSFSINPAQFGYSVLSTFQIGFAGVKNFFRETANSITELKMLKSEYEALREKMEDYQLIQRDLVNLRSENERLRTLLELTEELDYRHIPSRIIAKDPSAYFHSFTINKGSRDGISRDMPVIAYQQGFQGVVGKILETGPFTSRVLPLISANCYVSSRLQNSRFEGLVQGGGGIHHPIIMRYVVKAAREEIQFGDLVETSGLDSIYPPDIFIGRVRSIGSKEWEPDLELSIEPIIDFSRLEYVVVLDIQSPTSGETSK</sequence>
<dbReference type="PIRSF" id="PIRSF038471">
    <property type="entry name" value="MreC"/>
    <property type="match status" value="1"/>
</dbReference>
<comment type="caution">
    <text evidence="8">The sequence shown here is derived from an EMBL/GenBank/DDBJ whole genome shotgun (WGS) entry which is preliminary data.</text>
</comment>
<dbReference type="RefSeq" id="WP_083049153.1">
    <property type="nucleotide sequence ID" value="NZ_MWQY01000005.1"/>
</dbReference>
<evidence type="ECO:0000256" key="5">
    <source>
        <dbReference type="PIRNR" id="PIRNR038471"/>
    </source>
</evidence>
<dbReference type="Proteomes" id="UP000192343">
    <property type="component" value="Unassembled WGS sequence"/>
</dbReference>
<keyword evidence="9" id="KW-1185">Reference proteome</keyword>
<dbReference type="AlphaFoldDB" id="A0A1Y1S080"/>
<evidence type="ECO:0000256" key="2">
    <source>
        <dbReference type="ARBA" id="ARBA00013855"/>
    </source>
</evidence>
<dbReference type="PANTHER" id="PTHR34138:SF1">
    <property type="entry name" value="CELL SHAPE-DETERMINING PROTEIN MREC"/>
    <property type="match status" value="1"/>
</dbReference>
<reference evidence="8 9" key="1">
    <citation type="submission" date="2017-03" db="EMBL/GenBank/DDBJ databases">
        <title>Draft Genome sequence of Marispirochaeta sp. strain JC444.</title>
        <authorList>
            <person name="Shivani Y."/>
            <person name="Subhash Y."/>
            <person name="Sasikala C."/>
            <person name="Ramana C."/>
        </authorList>
    </citation>
    <scope>NUCLEOTIDE SEQUENCE [LARGE SCALE GENOMIC DNA]</scope>
    <source>
        <strain evidence="8 9">JC444</strain>
    </source>
</reference>
<dbReference type="InterPro" id="IPR042175">
    <property type="entry name" value="Cell/Rod_MreC_2"/>
</dbReference>
<evidence type="ECO:0000313" key="8">
    <source>
        <dbReference type="EMBL" id="ORC36602.1"/>
    </source>
</evidence>
<dbReference type="NCBIfam" id="TIGR00219">
    <property type="entry name" value="mreC"/>
    <property type="match status" value="1"/>
</dbReference>
<dbReference type="GO" id="GO:0005886">
    <property type="term" value="C:plasma membrane"/>
    <property type="evidence" value="ECO:0007669"/>
    <property type="project" value="TreeGrafter"/>
</dbReference>
<evidence type="ECO:0000256" key="6">
    <source>
        <dbReference type="SAM" id="Coils"/>
    </source>
</evidence>
<organism evidence="8 9">
    <name type="scientific">Marispirochaeta aestuarii</name>
    <dbReference type="NCBI Taxonomy" id="1963862"/>
    <lineage>
        <taxon>Bacteria</taxon>
        <taxon>Pseudomonadati</taxon>
        <taxon>Spirochaetota</taxon>
        <taxon>Spirochaetia</taxon>
        <taxon>Spirochaetales</taxon>
        <taxon>Spirochaetaceae</taxon>
        <taxon>Marispirochaeta</taxon>
    </lineage>
</organism>
<dbReference type="PANTHER" id="PTHR34138">
    <property type="entry name" value="CELL SHAPE-DETERMINING PROTEIN MREC"/>
    <property type="match status" value="1"/>
</dbReference>
<comment type="function">
    <text evidence="5">Involved in formation and maintenance of cell shape.</text>
</comment>
<accession>A0A1Y1S080</accession>
<evidence type="ECO:0000256" key="4">
    <source>
        <dbReference type="ARBA" id="ARBA00032089"/>
    </source>
</evidence>
<keyword evidence="3 5" id="KW-0133">Cell shape</keyword>
<dbReference type="OrthoDB" id="9792313at2"/>
<evidence type="ECO:0000256" key="3">
    <source>
        <dbReference type="ARBA" id="ARBA00022960"/>
    </source>
</evidence>
<evidence type="ECO:0000259" key="7">
    <source>
        <dbReference type="Pfam" id="PF04085"/>
    </source>
</evidence>
<protein>
    <recommendedName>
        <fullName evidence="2 5">Cell shape-determining protein MreC</fullName>
    </recommendedName>
    <alternativeName>
        <fullName evidence="4 5">Cell shape protein MreC</fullName>
    </alternativeName>
</protein>
<dbReference type="EMBL" id="MWQY01000005">
    <property type="protein sequence ID" value="ORC36602.1"/>
    <property type="molecule type" value="Genomic_DNA"/>
</dbReference>
<dbReference type="STRING" id="1963862.B4O97_05930"/>
<dbReference type="Pfam" id="PF04085">
    <property type="entry name" value="MreC"/>
    <property type="match status" value="1"/>
</dbReference>
<dbReference type="GO" id="GO:0008360">
    <property type="term" value="P:regulation of cell shape"/>
    <property type="evidence" value="ECO:0007669"/>
    <property type="project" value="UniProtKB-KW"/>
</dbReference>
<feature type="coiled-coil region" evidence="6">
    <location>
        <begin position="63"/>
        <end position="114"/>
    </location>
</feature>
<proteinExistence type="inferred from homology"/>
<comment type="similarity">
    <text evidence="1 5">Belongs to the MreC family.</text>
</comment>
<evidence type="ECO:0000313" key="9">
    <source>
        <dbReference type="Proteomes" id="UP000192343"/>
    </source>
</evidence>